<feature type="non-terminal residue" evidence="1">
    <location>
        <position position="1"/>
    </location>
</feature>
<comment type="caution">
    <text evidence="1">The sequence shown here is derived from an EMBL/GenBank/DDBJ whole genome shotgun (WGS) entry which is preliminary data.</text>
</comment>
<dbReference type="Proteomes" id="UP000242146">
    <property type="component" value="Unassembled WGS sequence"/>
</dbReference>
<organism evidence="1 2">
    <name type="scientific">Hesseltinella vesiculosa</name>
    <dbReference type="NCBI Taxonomy" id="101127"/>
    <lineage>
        <taxon>Eukaryota</taxon>
        <taxon>Fungi</taxon>
        <taxon>Fungi incertae sedis</taxon>
        <taxon>Mucoromycota</taxon>
        <taxon>Mucoromycotina</taxon>
        <taxon>Mucoromycetes</taxon>
        <taxon>Mucorales</taxon>
        <taxon>Cunninghamellaceae</taxon>
        <taxon>Hesseltinella</taxon>
    </lineage>
</organism>
<dbReference type="EMBL" id="MCGT01000001">
    <property type="protein sequence ID" value="ORX62639.1"/>
    <property type="molecule type" value="Genomic_DNA"/>
</dbReference>
<reference evidence="1 2" key="1">
    <citation type="submission" date="2016-07" db="EMBL/GenBank/DDBJ databases">
        <title>Pervasive Adenine N6-methylation of Active Genes in Fungi.</title>
        <authorList>
            <consortium name="DOE Joint Genome Institute"/>
            <person name="Mondo S.J."/>
            <person name="Dannebaum R.O."/>
            <person name="Kuo R.C."/>
            <person name="Labutti K."/>
            <person name="Haridas S."/>
            <person name="Kuo A."/>
            <person name="Salamov A."/>
            <person name="Ahrendt S.R."/>
            <person name="Lipzen A."/>
            <person name="Sullivan W."/>
            <person name="Andreopoulos W.B."/>
            <person name="Clum A."/>
            <person name="Lindquist E."/>
            <person name="Daum C."/>
            <person name="Ramamoorthy G.K."/>
            <person name="Gryganskyi A."/>
            <person name="Culley D."/>
            <person name="Magnuson J.K."/>
            <person name="James T.Y."/>
            <person name="O'Malley M.A."/>
            <person name="Stajich J.E."/>
            <person name="Spatafora J.W."/>
            <person name="Visel A."/>
            <person name="Grigoriev I.V."/>
        </authorList>
    </citation>
    <scope>NUCLEOTIDE SEQUENCE [LARGE SCALE GENOMIC DNA]</scope>
    <source>
        <strain evidence="1 2">NRRL 3301</strain>
    </source>
</reference>
<dbReference type="AlphaFoldDB" id="A0A1X2GX22"/>
<evidence type="ECO:0000313" key="1">
    <source>
        <dbReference type="EMBL" id="ORX62639.1"/>
    </source>
</evidence>
<feature type="non-terminal residue" evidence="1">
    <location>
        <position position="67"/>
    </location>
</feature>
<name>A0A1X2GX22_9FUNG</name>
<protein>
    <submittedName>
        <fullName evidence="1">Uncharacterized protein</fullName>
    </submittedName>
</protein>
<evidence type="ECO:0000313" key="2">
    <source>
        <dbReference type="Proteomes" id="UP000242146"/>
    </source>
</evidence>
<keyword evidence="2" id="KW-1185">Reference proteome</keyword>
<accession>A0A1X2GX22</accession>
<proteinExistence type="predicted"/>
<sequence>LPKFTPVVDKPWLHYSANCDFWAKACYFASNRTQLQALVSFFTEQVPSYYCHSHCNNPIIERLYKLA</sequence>
<gene>
    <name evidence="1" type="ORF">DM01DRAFT_248684</name>
</gene>